<dbReference type="FunFam" id="1.20.1250.20:FF:000003">
    <property type="entry name" value="Solute carrier family 17 member 3"/>
    <property type="match status" value="1"/>
</dbReference>
<feature type="transmembrane region" description="Helical" evidence="7">
    <location>
        <begin position="189"/>
        <end position="214"/>
    </location>
</feature>
<keyword evidence="3 7" id="KW-0812">Transmembrane</keyword>
<feature type="transmembrane region" description="Helical" evidence="7">
    <location>
        <begin position="285"/>
        <end position="310"/>
    </location>
</feature>
<dbReference type="InterPro" id="IPR005829">
    <property type="entry name" value="Sugar_transporter_CS"/>
</dbReference>
<feature type="transmembrane region" description="Helical" evidence="7">
    <location>
        <begin position="19"/>
        <end position="41"/>
    </location>
</feature>
<dbReference type="GO" id="GO:0015293">
    <property type="term" value="F:symporter activity"/>
    <property type="evidence" value="ECO:0007669"/>
    <property type="project" value="UniProtKB-KW"/>
</dbReference>
<dbReference type="SUPFAM" id="SSF103473">
    <property type="entry name" value="MFS general substrate transporter"/>
    <property type="match status" value="1"/>
</dbReference>
<sequence length="515" mass="57453">MIYINMSLCEKCTSFIPPLFWSCRLILSVVSCLGFVCMYSLRFNVVVAMACMVDDIEQGHLDADGGTGSIIRPRRCKGKENLISTVENVTAASSQYTWDKNIQTAVTGSFFWGYWLTMIPGGWYGGKRFIGWSTFGCGIATLFIPLAAHISYRALIFIRILLGVFQGVTWPAMYVIWSQWAPPLERQKLLALCFSGSTFGVVLTYPAVSLLCNFHEEGWTYAFYITGAVTIMWCFLWHYSVYDSPSEHPRISKVEKMYIHNSLKKEMPKETHITPWMDILTSSAVWAYMTAHMTLTFHFFALISLSTIYFQDIHYFSKEEAARTVALSYIGFFACCNISAALYDMAVARKICSRTAIRKTGNSIAFLVPAALLIFVGFLDCNQSSLAVVTMVAINAISGNQFGAGYFVNLLEIAPQHTGVIYGIANMIATFSALASLAMIKELTSNRLRSGWQLTFLVFSAVFVLSSVMFIIFGSGELQEWAKTQEGSKTSITVPRTSNDDKDEIIKKSNCSASV</sequence>
<feature type="transmembrane region" description="Helical" evidence="7">
    <location>
        <begin position="363"/>
        <end position="379"/>
    </location>
</feature>
<dbReference type="Pfam" id="PF07690">
    <property type="entry name" value="MFS_1"/>
    <property type="match status" value="1"/>
</dbReference>
<dbReference type="Proteomes" id="UP000678393">
    <property type="component" value="Unassembled WGS sequence"/>
</dbReference>
<feature type="transmembrane region" description="Helical" evidence="7">
    <location>
        <begin position="155"/>
        <end position="177"/>
    </location>
</feature>
<keyword evidence="10" id="KW-1185">Reference proteome</keyword>
<dbReference type="AlphaFoldDB" id="A0A8S3ZAK2"/>
<keyword evidence="6 7" id="KW-0472">Membrane</keyword>
<feature type="transmembrane region" description="Helical" evidence="7">
    <location>
        <begin position="322"/>
        <end position="343"/>
    </location>
</feature>
<feature type="transmembrane region" description="Helical" evidence="7">
    <location>
        <begin position="221"/>
        <end position="239"/>
    </location>
</feature>
<dbReference type="PROSITE" id="PS00217">
    <property type="entry name" value="SUGAR_TRANSPORT_2"/>
    <property type="match status" value="1"/>
</dbReference>
<protein>
    <recommendedName>
        <fullName evidence="8">Major facilitator superfamily (MFS) profile domain-containing protein</fullName>
    </recommendedName>
</protein>
<reference evidence="9" key="1">
    <citation type="submission" date="2021-04" db="EMBL/GenBank/DDBJ databases">
        <authorList>
            <consortium name="Molecular Ecology Group"/>
        </authorList>
    </citation>
    <scope>NUCLEOTIDE SEQUENCE</scope>
</reference>
<accession>A0A8S3ZAK2</accession>
<evidence type="ECO:0000256" key="6">
    <source>
        <dbReference type="ARBA" id="ARBA00023136"/>
    </source>
</evidence>
<dbReference type="OrthoDB" id="6160692at2759"/>
<proteinExistence type="predicted"/>
<dbReference type="GO" id="GO:0016020">
    <property type="term" value="C:membrane"/>
    <property type="evidence" value="ECO:0007669"/>
    <property type="project" value="UniProtKB-SubCell"/>
</dbReference>
<gene>
    <name evidence="9" type="ORF">CUNI_LOCUS9644</name>
</gene>
<evidence type="ECO:0000256" key="3">
    <source>
        <dbReference type="ARBA" id="ARBA00022692"/>
    </source>
</evidence>
<evidence type="ECO:0000256" key="1">
    <source>
        <dbReference type="ARBA" id="ARBA00004141"/>
    </source>
</evidence>
<evidence type="ECO:0000256" key="2">
    <source>
        <dbReference type="ARBA" id="ARBA00022448"/>
    </source>
</evidence>
<feature type="transmembrane region" description="Helical" evidence="7">
    <location>
        <begin position="452"/>
        <end position="473"/>
    </location>
</feature>
<dbReference type="InterPro" id="IPR020846">
    <property type="entry name" value="MFS_dom"/>
</dbReference>
<name>A0A8S3ZAK2_9EUPU</name>
<dbReference type="EMBL" id="CAJHNH020001692">
    <property type="protein sequence ID" value="CAG5124086.1"/>
    <property type="molecule type" value="Genomic_DNA"/>
</dbReference>
<keyword evidence="5 7" id="KW-1133">Transmembrane helix</keyword>
<evidence type="ECO:0000313" key="10">
    <source>
        <dbReference type="Proteomes" id="UP000678393"/>
    </source>
</evidence>
<feature type="transmembrane region" description="Helical" evidence="7">
    <location>
        <begin position="420"/>
        <end position="440"/>
    </location>
</feature>
<feature type="transmembrane region" description="Helical" evidence="7">
    <location>
        <begin position="104"/>
        <end position="123"/>
    </location>
</feature>
<evidence type="ECO:0000256" key="7">
    <source>
        <dbReference type="SAM" id="Phobius"/>
    </source>
</evidence>
<keyword evidence="2" id="KW-0813">Transport</keyword>
<dbReference type="PROSITE" id="PS50850">
    <property type="entry name" value="MFS"/>
    <property type="match status" value="1"/>
</dbReference>
<dbReference type="InterPro" id="IPR050382">
    <property type="entry name" value="MFS_Na/Anion_cotransporter"/>
</dbReference>
<feature type="transmembrane region" description="Helical" evidence="7">
    <location>
        <begin position="386"/>
        <end position="408"/>
    </location>
</feature>
<comment type="subcellular location">
    <subcellularLocation>
        <location evidence="1">Membrane</location>
        <topology evidence="1">Multi-pass membrane protein</topology>
    </subcellularLocation>
</comment>
<organism evidence="9 10">
    <name type="scientific">Candidula unifasciata</name>
    <dbReference type="NCBI Taxonomy" id="100452"/>
    <lineage>
        <taxon>Eukaryota</taxon>
        <taxon>Metazoa</taxon>
        <taxon>Spiralia</taxon>
        <taxon>Lophotrochozoa</taxon>
        <taxon>Mollusca</taxon>
        <taxon>Gastropoda</taxon>
        <taxon>Heterobranchia</taxon>
        <taxon>Euthyneura</taxon>
        <taxon>Panpulmonata</taxon>
        <taxon>Eupulmonata</taxon>
        <taxon>Stylommatophora</taxon>
        <taxon>Helicina</taxon>
        <taxon>Helicoidea</taxon>
        <taxon>Geomitridae</taxon>
        <taxon>Candidula</taxon>
    </lineage>
</organism>
<comment type="caution">
    <text evidence="9">The sequence shown here is derived from an EMBL/GenBank/DDBJ whole genome shotgun (WGS) entry which is preliminary data.</text>
</comment>
<dbReference type="InterPro" id="IPR011701">
    <property type="entry name" value="MFS"/>
</dbReference>
<evidence type="ECO:0000259" key="8">
    <source>
        <dbReference type="PROSITE" id="PS50850"/>
    </source>
</evidence>
<dbReference type="InterPro" id="IPR036259">
    <property type="entry name" value="MFS_trans_sf"/>
</dbReference>
<feature type="transmembrane region" description="Helical" evidence="7">
    <location>
        <begin position="129"/>
        <end position="148"/>
    </location>
</feature>
<dbReference type="PANTHER" id="PTHR11662:SF399">
    <property type="entry name" value="FI19708P1-RELATED"/>
    <property type="match status" value="1"/>
</dbReference>
<evidence type="ECO:0000313" key="9">
    <source>
        <dbReference type="EMBL" id="CAG5124086.1"/>
    </source>
</evidence>
<keyword evidence="4" id="KW-0769">Symport</keyword>
<dbReference type="FunFam" id="1.20.1250.20:FF:000423">
    <property type="entry name" value="Putative inorganic phosphate cotransporter-like Protein"/>
    <property type="match status" value="1"/>
</dbReference>
<evidence type="ECO:0000256" key="4">
    <source>
        <dbReference type="ARBA" id="ARBA00022847"/>
    </source>
</evidence>
<dbReference type="GO" id="GO:0006820">
    <property type="term" value="P:monoatomic anion transport"/>
    <property type="evidence" value="ECO:0007669"/>
    <property type="project" value="TreeGrafter"/>
</dbReference>
<evidence type="ECO:0000256" key="5">
    <source>
        <dbReference type="ARBA" id="ARBA00022989"/>
    </source>
</evidence>
<feature type="domain" description="Major facilitator superfamily (MFS) profile" evidence="8">
    <location>
        <begin position="43"/>
        <end position="478"/>
    </location>
</feature>
<dbReference type="PANTHER" id="PTHR11662">
    <property type="entry name" value="SOLUTE CARRIER FAMILY 17"/>
    <property type="match status" value="1"/>
</dbReference>
<dbReference type="Gene3D" id="1.20.1250.20">
    <property type="entry name" value="MFS general substrate transporter like domains"/>
    <property type="match status" value="2"/>
</dbReference>